<dbReference type="InterPro" id="IPR025241">
    <property type="entry name" value="DUF4190"/>
</dbReference>
<dbReference type="RefSeq" id="WP_310270444.1">
    <property type="nucleotide sequence ID" value="NZ_JAVDXW010000001.1"/>
</dbReference>
<comment type="caution">
    <text evidence="3">The sequence shown here is derived from an EMBL/GenBank/DDBJ whole genome shotgun (WGS) entry which is preliminary data.</text>
</comment>
<gene>
    <name evidence="3" type="ORF">JOF55_001086</name>
</gene>
<protein>
    <submittedName>
        <fullName evidence="3">PAB1-binding protein PBP1</fullName>
    </submittedName>
</protein>
<dbReference type="Pfam" id="PF13828">
    <property type="entry name" value="DUF4190"/>
    <property type="match status" value="1"/>
</dbReference>
<proteinExistence type="predicted"/>
<evidence type="ECO:0000259" key="2">
    <source>
        <dbReference type="Pfam" id="PF13828"/>
    </source>
</evidence>
<organism evidence="3 4">
    <name type="scientific">Haloactinomyces albus</name>
    <dbReference type="NCBI Taxonomy" id="1352928"/>
    <lineage>
        <taxon>Bacteria</taxon>
        <taxon>Bacillati</taxon>
        <taxon>Actinomycetota</taxon>
        <taxon>Actinomycetes</taxon>
        <taxon>Actinopolysporales</taxon>
        <taxon>Actinopolysporaceae</taxon>
        <taxon>Haloactinomyces</taxon>
    </lineage>
</organism>
<evidence type="ECO:0000256" key="1">
    <source>
        <dbReference type="SAM" id="Phobius"/>
    </source>
</evidence>
<accession>A0AAE3ZBQ0</accession>
<reference evidence="3" key="1">
    <citation type="submission" date="2023-07" db="EMBL/GenBank/DDBJ databases">
        <title>Sequencing the genomes of 1000 actinobacteria strains.</title>
        <authorList>
            <person name="Klenk H.-P."/>
        </authorList>
    </citation>
    <scope>NUCLEOTIDE SEQUENCE</scope>
    <source>
        <strain evidence="3">DSM 45977</strain>
    </source>
</reference>
<feature type="domain" description="DUF4190" evidence="2">
    <location>
        <begin position="66"/>
        <end position="126"/>
    </location>
</feature>
<keyword evidence="1" id="KW-0472">Membrane</keyword>
<feature type="transmembrane region" description="Helical" evidence="1">
    <location>
        <begin position="66"/>
        <end position="89"/>
    </location>
</feature>
<evidence type="ECO:0000313" key="4">
    <source>
        <dbReference type="Proteomes" id="UP001180845"/>
    </source>
</evidence>
<sequence>MTNPYGQGYYGSQGPHQYDPYGSGSPLGFPHNMPPASEAAHPQASYPQAGVPVYGYLAPYRPTHSLATASLILSLAGLVCGLPAIGGVITGHMARKRIREEPYYDGAGMALAGVIIGWIITGFILAYLTFVILMMVVATTSTLG</sequence>
<keyword evidence="4" id="KW-1185">Reference proteome</keyword>
<keyword evidence="1" id="KW-0812">Transmembrane</keyword>
<keyword evidence="1" id="KW-1133">Transmembrane helix</keyword>
<name>A0AAE3ZBQ0_9ACTN</name>
<evidence type="ECO:0000313" key="3">
    <source>
        <dbReference type="EMBL" id="MDR7300905.1"/>
    </source>
</evidence>
<dbReference type="Proteomes" id="UP001180845">
    <property type="component" value="Unassembled WGS sequence"/>
</dbReference>
<dbReference type="AlphaFoldDB" id="A0AAE3ZBQ0"/>
<dbReference type="EMBL" id="JAVDXW010000001">
    <property type="protein sequence ID" value="MDR7300905.1"/>
    <property type="molecule type" value="Genomic_DNA"/>
</dbReference>
<feature type="transmembrane region" description="Helical" evidence="1">
    <location>
        <begin position="110"/>
        <end position="138"/>
    </location>
</feature>